<dbReference type="InterPro" id="IPR013094">
    <property type="entry name" value="AB_hydrolase_3"/>
</dbReference>
<keyword evidence="2" id="KW-0378">Hydrolase</keyword>
<dbReference type="Proteomes" id="UP000327013">
    <property type="component" value="Unassembled WGS sequence"/>
</dbReference>
<dbReference type="InterPro" id="IPR029058">
    <property type="entry name" value="AB_hydrolase_fold"/>
</dbReference>
<dbReference type="Gene3D" id="3.40.50.1820">
    <property type="entry name" value="alpha/beta hydrolase"/>
    <property type="match status" value="1"/>
</dbReference>
<evidence type="ECO:0000259" key="5">
    <source>
        <dbReference type="Pfam" id="PF07859"/>
    </source>
</evidence>
<proteinExistence type="inferred from homology"/>
<comment type="caution">
    <text evidence="6">The sequence shown here is derived from an EMBL/GenBank/DDBJ whole genome shotgun (WGS) entry which is preliminary data.</text>
</comment>
<comment type="similarity">
    <text evidence="1">Belongs to the 'GDXG' lipolytic enzyme family.</text>
</comment>
<dbReference type="GO" id="GO:0008236">
    <property type="term" value="F:serine-type peptidase activity"/>
    <property type="evidence" value="ECO:0007669"/>
    <property type="project" value="InterPro"/>
</dbReference>
<dbReference type="InterPro" id="IPR001375">
    <property type="entry name" value="Peptidase_S9_cat"/>
</dbReference>
<evidence type="ECO:0000256" key="2">
    <source>
        <dbReference type="ARBA" id="ARBA00022801"/>
    </source>
</evidence>
<dbReference type="AlphaFoldDB" id="A0A5N6KUI4"/>
<sequence length="354" mass="38664">MPLRAKIDIPATHTPREPGNGPQPTTQHSGSAQSRMEKFSAFDRKDLVYKTVASHPIELTILTPKTLKFRDNVPVIVRLHGGFLFTGWRLFPDWCAAWLLDFAVRSNAIMVIPDYRLLPEATGVDILEDLRDIVKFLANDLDAALAPLGITADTKSTLVVGESAGGWASVNTGLLYANLDPKVQFSAIISAYGVLDVRSRFFTEKYDKPILGGPPMTPLSVLEDHKAAVKAGTKPAVSTTGEFERIGLALAAVQNGIYAKCLGDESELYPLDNLERAKSMPPLWLFHGRQDSAVPVANSELFAEMAKSACGGNTQVLLTLQDGEHGFDAESSVDTEWVKEGLEWLGMFWPAPRS</sequence>
<dbReference type="Pfam" id="PF00326">
    <property type="entry name" value="Peptidase_S9"/>
    <property type="match status" value="1"/>
</dbReference>
<dbReference type="InterPro" id="IPR050300">
    <property type="entry name" value="GDXG_lipolytic_enzyme"/>
</dbReference>
<evidence type="ECO:0000313" key="7">
    <source>
        <dbReference type="Proteomes" id="UP000327013"/>
    </source>
</evidence>
<dbReference type="OrthoDB" id="19653at2759"/>
<evidence type="ECO:0000256" key="1">
    <source>
        <dbReference type="ARBA" id="ARBA00010515"/>
    </source>
</evidence>
<evidence type="ECO:0000259" key="4">
    <source>
        <dbReference type="Pfam" id="PF00326"/>
    </source>
</evidence>
<evidence type="ECO:0000313" key="6">
    <source>
        <dbReference type="EMBL" id="KAB8345983.1"/>
    </source>
</evidence>
<dbReference type="GO" id="GO:0006508">
    <property type="term" value="P:proteolysis"/>
    <property type="evidence" value="ECO:0007669"/>
    <property type="project" value="InterPro"/>
</dbReference>
<gene>
    <name evidence="6" type="ORF">FH972_023035</name>
</gene>
<reference evidence="6 7" key="1">
    <citation type="submission" date="2019-06" db="EMBL/GenBank/DDBJ databases">
        <title>A chromosomal-level reference genome of Carpinus fangiana (Coryloideae, Betulaceae).</title>
        <authorList>
            <person name="Yang X."/>
            <person name="Wang Z."/>
            <person name="Zhang L."/>
            <person name="Hao G."/>
            <person name="Liu J."/>
            <person name="Yang Y."/>
        </authorList>
    </citation>
    <scope>NUCLEOTIDE SEQUENCE [LARGE SCALE GENOMIC DNA]</scope>
    <source>
        <strain evidence="6">Cfa_2016G</strain>
        <tissue evidence="6">Leaf</tissue>
    </source>
</reference>
<dbReference type="PANTHER" id="PTHR48081">
    <property type="entry name" value="AB HYDROLASE SUPERFAMILY PROTEIN C4A8.06C"/>
    <property type="match status" value="1"/>
</dbReference>
<feature type="domain" description="Alpha/beta hydrolase fold-3" evidence="5">
    <location>
        <begin position="77"/>
        <end position="206"/>
    </location>
</feature>
<dbReference type="PANTHER" id="PTHR48081:SF3">
    <property type="entry name" value="ALPHA_BETA HYDROLASE FOLD-3 DOMAIN-CONTAINING PROTEIN"/>
    <property type="match status" value="1"/>
</dbReference>
<accession>A0A5N6KUI4</accession>
<feature type="compositionally biased region" description="Polar residues" evidence="3">
    <location>
        <begin position="22"/>
        <end position="34"/>
    </location>
</feature>
<feature type="domain" description="Peptidase S9 prolyl oligopeptidase catalytic" evidence="4">
    <location>
        <begin position="267"/>
        <end position="345"/>
    </location>
</feature>
<feature type="region of interest" description="Disordered" evidence="3">
    <location>
        <begin position="1"/>
        <end position="35"/>
    </location>
</feature>
<protein>
    <submittedName>
        <fullName evidence="6">Uncharacterized protein</fullName>
    </submittedName>
</protein>
<dbReference type="SUPFAM" id="SSF53474">
    <property type="entry name" value="alpha/beta-Hydrolases"/>
    <property type="match status" value="1"/>
</dbReference>
<evidence type="ECO:0000256" key="3">
    <source>
        <dbReference type="SAM" id="MobiDB-lite"/>
    </source>
</evidence>
<name>A0A5N6KUI4_9ROSI</name>
<dbReference type="EMBL" id="VIBQ01000013">
    <property type="protein sequence ID" value="KAB8345983.1"/>
    <property type="molecule type" value="Genomic_DNA"/>
</dbReference>
<keyword evidence="7" id="KW-1185">Reference proteome</keyword>
<dbReference type="Pfam" id="PF07859">
    <property type="entry name" value="Abhydrolase_3"/>
    <property type="match status" value="1"/>
</dbReference>
<organism evidence="6 7">
    <name type="scientific">Carpinus fangiana</name>
    <dbReference type="NCBI Taxonomy" id="176857"/>
    <lineage>
        <taxon>Eukaryota</taxon>
        <taxon>Viridiplantae</taxon>
        <taxon>Streptophyta</taxon>
        <taxon>Embryophyta</taxon>
        <taxon>Tracheophyta</taxon>
        <taxon>Spermatophyta</taxon>
        <taxon>Magnoliopsida</taxon>
        <taxon>eudicotyledons</taxon>
        <taxon>Gunneridae</taxon>
        <taxon>Pentapetalae</taxon>
        <taxon>rosids</taxon>
        <taxon>fabids</taxon>
        <taxon>Fagales</taxon>
        <taxon>Betulaceae</taxon>
        <taxon>Carpinus</taxon>
    </lineage>
</organism>